<dbReference type="InterPro" id="IPR034904">
    <property type="entry name" value="FSCA_dom_sf"/>
</dbReference>
<evidence type="ECO:0000313" key="3">
    <source>
        <dbReference type="EMBL" id="PVU89796.1"/>
    </source>
</evidence>
<dbReference type="InterPro" id="IPR001075">
    <property type="entry name" value="NIF_FeS_clus_asmbl_NifU_C"/>
</dbReference>
<gene>
    <name evidence="3" type="ORF">BB559_004942</name>
</gene>
<dbReference type="OrthoDB" id="565552at2759"/>
<feature type="domain" description="Scaffold protein Nfu/NifU N-terminal" evidence="2">
    <location>
        <begin position="69"/>
        <end position="157"/>
    </location>
</feature>
<sequence>MNKNIFAVGRLTAKKVLEAYRFRNGMDVRNGVVSNCRNFGTVRLNAKNKYLKSNNVSHFEKFTRRSIFIQTEKTPNENALKFIAGKKLLDDGVRTIEFRSRKDAIKSPLAMKLFGMEGIETVMFGEDFITISKNDDSEWHLLKPELFSIMMEHLSSNKPLLSESYYTSLENKKNIADAENRAEMSDLDEESQQTIGEIKELLDTRIRPSINEDGGDLEFVSFDMKTGVLRVSLHGACRGCSSSEITLKNGIENMLTYYIPEVKSVENVGSELEDLGKKEFEKFESQLKE</sequence>
<name>A0A2T9YBS5_9FUNG</name>
<reference evidence="3 4" key="1">
    <citation type="journal article" date="2018" name="MBio">
        <title>Comparative Genomics Reveals the Core Gene Toolbox for the Fungus-Insect Symbiosis.</title>
        <authorList>
            <person name="Wang Y."/>
            <person name="Stata M."/>
            <person name="Wang W."/>
            <person name="Stajich J.E."/>
            <person name="White M.M."/>
            <person name="Moncalvo J.M."/>
        </authorList>
    </citation>
    <scope>NUCLEOTIDE SEQUENCE [LARGE SCALE GENOMIC DNA]</scope>
    <source>
        <strain evidence="3 4">AUS-77-4</strain>
    </source>
</reference>
<evidence type="ECO:0000313" key="4">
    <source>
        <dbReference type="Proteomes" id="UP000245699"/>
    </source>
</evidence>
<dbReference type="PANTHER" id="PTHR11178:SF1">
    <property type="entry name" value="NFU1 IRON-SULFUR CLUSTER SCAFFOLD HOMOLOG, MITOCHONDRIAL"/>
    <property type="match status" value="1"/>
</dbReference>
<comment type="similarity">
    <text evidence="1">Belongs to the NifU family.</text>
</comment>
<dbReference type="InterPro" id="IPR035433">
    <property type="entry name" value="NFU1-like"/>
</dbReference>
<dbReference type="FunFam" id="3.30.1370.70:FF:000001">
    <property type="entry name" value="NifU-like protein 4, mitochondrial"/>
    <property type="match status" value="1"/>
</dbReference>
<dbReference type="PANTHER" id="PTHR11178">
    <property type="entry name" value="IRON-SULFUR CLUSTER SCAFFOLD PROTEIN NFU-RELATED"/>
    <property type="match status" value="1"/>
</dbReference>
<dbReference type="GO" id="GO:0005506">
    <property type="term" value="F:iron ion binding"/>
    <property type="evidence" value="ECO:0007669"/>
    <property type="project" value="InterPro"/>
</dbReference>
<dbReference type="STRING" id="61424.A0A2T9YBS5"/>
<dbReference type="SUPFAM" id="SSF117916">
    <property type="entry name" value="Fe-S cluster assembly (FSCA) domain-like"/>
    <property type="match status" value="1"/>
</dbReference>
<dbReference type="InterPro" id="IPR036498">
    <property type="entry name" value="Nfu/NifU_N_sf"/>
</dbReference>
<keyword evidence="4" id="KW-1185">Reference proteome</keyword>
<protein>
    <recommendedName>
        <fullName evidence="2">Scaffold protein Nfu/NifU N-terminal domain-containing protein</fullName>
    </recommendedName>
</protein>
<dbReference type="GO" id="GO:0051536">
    <property type="term" value="F:iron-sulfur cluster binding"/>
    <property type="evidence" value="ECO:0007669"/>
    <property type="project" value="InterPro"/>
</dbReference>
<dbReference type="AlphaFoldDB" id="A0A2T9YBS5"/>
<evidence type="ECO:0000256" key="1">
    <source>
        <dbReference type="ARBA" id="ARBA00006420"/>
    </source>
</evidence>
<dbReference type="Pfam" id="PF01106">
    <property type="entry name" value="NifU"/>
    <property type="match status" value="1"/>
</dbReference>
<proteinExistence type="inferred from homology"/>
<dbReference type="Gene3D" id="3.30.1370.70">
    <property type="entry name" value="Scaffold protein Nfu/NifU, N-terminal domain"/>
    <property type="match status" value="1"/>
</dbReference>
<evidence type="ECO:0000259" key="2">
    <source>
        <dbReference type="SMART" id="SM00932"/>
    </source>
</evidence>
<comment type="caution">
    <text evidence="3">The sequence shown here is derived from an EMBL/GenBank/DDBJ whole genome shotgun (WGS) entry which is preliminary data.</text>
</comment>
<dbReference type="InterPro" id="IPR014824">
    <property type="entry name" value="Nfu/NifU_N"/>
</dbReference>
<accession>A0A2T9YBS5</accession>
<dbReference type="GO" id="GO:0016226">
    <property type="term" value="P:iron-sulfur cluster assembly"/>
    <property type="evidence" value="ECO:0007669"/>
    <property type="project" value="InterPro"/>
</dbReference>
<dbReference type="Pfam" id="PF08712">
    <property type="entry name" value="Nfu_N"/>
    <property type="match status" value="1"/>
</dbReference>
<dbReference type="Proteomes" id="UP000245699">
    <property type="component" value="Unassembled WGS sequence"/>
</dbReference>
<dbReference type="GO" id="GO:0005739">
    <property type="term" value="C:mitochondrion"/>
    <property type="evidence" value="ECO:0007669"/>
    <property type="project" value="TreeGrafter"/>
</dbReference>
<dbReference type="PIRSF" id="PIRSF036773">
    <property type="entry name" value="HIRIP5"/>
    <property type="match status" value="1"/>
</dbReference>
<dbReference type="Gene3D" id="3.30.300.130">
    <property type="entry name" value="Fe-S cluster assembly (FSCA)"/>
    <property type="match status" value="1"/>
</dbReference>
<dbReference type="SMART" id="SM00932">
    <property type="entry name" value="Nfu_N"/>
    <property type="match status" value="1"/>
</dbReference>
<dbReference type="SUPFAM" id="SSF110836">
    <property type="entry name" value="Hypothetical protein SAV1430"/>
    <property type="match status" value="1"/>
</dbReference>
<organism evidence="3 4">
    <name type="scientific">Furculomyces boomerangus</name>
    <dbReference type="NCBI Taxonomy" id="61424"/>
    <lineage>
        <taxon>Eukaryota</taxon>
        <taxon>Fungi</taxon>
        <taxon>Fungi incertae sedis</taxon>
        <taxon>Zoopagomycota</taxon>
        <taxon>Kickxellomycotina</taxon>
        <taxon>Harpellomycetes</taxon>
        <taxon>Harpellales</taxon>
        <taxon>Harpellaceae</taxon>
        <taxon>Furculomyces</taxon>
    </lineage>
</organism>
<dbReference type="EMBL" id="MBFT01000521">
    <property type="protein sequence ID" value="PVU89796.1"/>
    <property type="molecule type" value="Genomic_DNA"/>
</dbReference>